<evidence type="ECO:0000256" key="3">
    <source>
        <dbReference type="ARBA" id="ARBA00005539"/>
    </source>
</evidence>
<dbReference type="SUPFAM" id="SSF55681">
    <property type="entry name" value="Class II aaRS and biotin synthetases"/>
    <property type="match status" value="1"/>
</dbReference>
<reference evidence="12" key="1">
    <citation type="journal article" date="2021" name="PeerJ">
        <title>Extensive microbial diversity within the chicken gut microbiome revealed by metagenomics and culture.</title>
        <authorList>
            <person name="Gilroy R."/>
            <person name="Ravi A."/>
            <person name="Getino M."/>
            <person name="Pursley I."/>
            <person name="Horton D.L."/>
            <person name="Alikhan N.F."/>
            <person name="Baker D."/>
            <person name="Gharbi K."/>
            <person name="Hall N."/>
            <person name="Watson M."/>
            <person name="Adriaenssens E.M."/>
            <person name="Foster-Nyarko E."/>
            <person name="Jarju S."/>
            <person name="Secka A."/>
            <person name="Antonio M."/>
            <person name="Oren A."/>
            <person name="Chaudhuri R.R."/>
            <person name="La Ragione R."/>
            <person name="Hildebrand F."/>
            <person name="Pallen M.J."/>
        </authorList>
    </citation>
    <scope>NUCLEOTIDE SEQUENCE</scope>
    <source>
        <strain evidence="12">ChiGjej6B6-1540</strain>
    </source>
</reference>
<dbReference type="GO" id="GO:0005737">
    <property type="term" value="C:cytoplasm"/>
    <property type="evidence" value="ECO:0007669"/>
    <property type="project" value="UniProtKB-SubCell"/>
</dbReference>
<dbReference type="InterPro" id="IPR045864">
    <property type="entry name" value="aa-tRNA-synth_II/BPL/LPL"/>
</dbReference>
<evidence type="ECO:0000256" key="5">
    <source>
        <dbReference type="ARBA" id="ARBA00022490"/>
    </source>
</evidence>
<keyword evidence="12" id="KW-0328">Glycosyltransferase</keyword>
<organism evidence="12 13">
    <name type="scientific">Candidatus Flavonifractor merdipullorum</name>
    <dbReference type="NCBI Taxonomy" id="2838590"/>
    <lineage>
        <taxon>Bacteria</taxon>
        <taxon>Bacillati</taxon>
        <taxon>Bacillota</taxon>
        <taxon>Clostridia</taxon>
        <taxon>Eubacteriales</taxon>
        <taxon>Oscillospiraceae</taxon>
        <taxon>Flavonifractor</taxon>
    </lineage>
</organism>
<keyword evidence="12" id="KW-0808">Transferase</keyword>
<sequence length="393" mass="42939">MKYSINTPEGTRDRLFAECRERRSVQSALTGLFQGRGYTEVITPEVEFYDLFLRSGNPMPQESMLKIIDRSGKIMVMRPDCTTPIARVAATKLKALPLPQRLYYDQTVFRSGQAHRGGSSEIAQCGVELIGAAGLKADLEMVAMAVDALRACALKGFHIELGHAGFFRNLAGRMDLDEEKTEEMRALIEGKNFAALNDFLEPFRDCPAWAAMQRISRLFGGAEVLDEAEALAGKTEAVDYLRTLYEALEAAGYGQYIRFDLGLVHQIDYYTGVVFRGYAEGAGDAVLSGGRYDGLTAAFGRPAPATGFAVDVDAVTACQPQEEGKNADTLIHFDPAQLAQALRAVDGKENGICELSPCETLEETVQLAKSRKIAQVLVLEDGKSRLLDVEGEA</sequence>
<dbReference type="HAMAP" id="MF_00125">
    <property type="entry name" value="HisZ"/>
    <property type="match status" value="1"/>
</dbReference>
<dbReference type="EMBL" id="DXGA01000075">
    <property type="protein sequence ID" value="HIW93570.1"/>
    <property type="molecule type" value="Genomic_DNA"/>
</dbReference>
<evidence type="ECO:0000313" key="13">
    <source>
        <dbReference type="Proteomes" id="UP000824192"/>
    </source>
</evidence>
<comment type="subcellular location">
    <subcellularLocation>
        <location evidence="1 9">Cytoplasm</location>
    </subcellularLocation>
</comment>
<dbReference type="InterPro" id="IPR041715">
    <property type="entry name" value="HisRS-like_core"/>
</dbReference>
<dbReference type="Pfam" id="PF13393">
    <property type="entry name" value="tRNA-synt_His"/>
    <property type="match status" value="1"/>
</dbReference>
<comment type="similarity">
    <text evidence="3 9">Belongs to the class-II aminoacyl-tRNA synthetase family. HisZ subfamily.</text>
</comment>
<protein>
    <recommendedName>
        <fullName evidence="4 9">ATP phosphoribosyltransferase regulatory subunit</fullName>
    </recommendedName>
</protein>
<keyword evidence="5 9" id="KW-0963">Cytoplasm</keyword>
<dbReference type="AlphaFoldDB" id="A0A9D1UP33"/>
<evidence type="ECO:0000256" key="1">
    <source>
        <dbReference type="ARBA" id="ARBA00004496"/>
    </source>
</evidence>
<feature type="binding site" evidence="10">
    <location>
        <position position="124"/>
    </location>
    <ligand>
        <name>L-histidine</name>
        <dbReference type="ChEBI" id="CHEBI:57595"/>
    </ligand>
</feature>
<comment type="caution">
    <text evidence="12">The sequence shown here is derived from an EMBL/GenBank/DDBJ whole genome shotgun (WGS) entry which is preliminary data.</text>
</comment>
<proteinExistence type="inferred from homology"/>
<evidence type="ECO:0000256" key="2">
    <source>
        <dbReference type="ARBA" id="ARBA00004667"/>
    </source>
</evidence>
<evidence type="ECO:0000256" key="6">
    <source>
        <dbReference type="ARBA" id="ARBA00022605"/>
    </source>
</evidence>
<feature type="binding site" evidence="10">
    <location>
        <begin position="80"/>
        <end position="82"/>
    </location>
    <ligand>
        <name>L-histidine</name>
        <dbReference type="ChEBI" id="CHEBI:57595"/>
    </ligand>
</feature>
<dbReference type="NCBIfam" id="TIGR00443">
    <property type="entry name" value="hisZ_biosyn_reg"/>
    <property type="match status" value="1"/>
</dbReference>
<gene>
    <name evidence="9 12" type="primary">hisZ</name>
    <name evidence="12" type="ORF">H9868_03415</name>
</gene>
<dbReference type="Gene3D" id="3.30.930.10">
    <property type="entry name" value="Bira Bifunctional Protein, Domain 2"/>
    <property type="match status" value="1"/>
</dbReference>
<feature type="binding site" evidence="10">
    <location>
        <position position="128"/>
    </location>
    <ligand>
        <name>L-histidine</name>
        <dbReference type="ChEBI" id="CHEBI:57595"/>
    </ligand>
</feature>
<reference evidence="12" key="2">
    <citation type="submission" date="2021-04" db="EMBL/GenBank/DDBJ databases">
        <authorList>
            <person name="Gilroy R."/>
        </authorList>
    </citation>
    <scope>NUCLEOTIDE SEQUENCE</scope>
    <source>
        <strain evidence="12">ChiGjej6B6-1540</strain>
    </source>
</reference>
<dbReference type="PANTHER" id="PTHR43707">
    <property type="entry name" value="HISTIDYL-TRNA SYNTHETASE"/>
    <property type="match status" value="1"/>
</dbReference>
<evidence type="ECO:0000256" key="8">
    <source>
        <dbReference type="ARBA" id="ARBA00025246"/>
    </source>
</evidence>
<evidence type="ECO:0000259" key="11">
    <source>
        <dbReference type="Pfam" id="PF13393"/>
    </source>
</evidence>
<dbReference type="PANTHER" id="PTHR43707:SF6">
    <property type="entry name" value="ATP PHOSPHORIBOSYLTRANSFERASE REGULATORY SUBUNIT"/>
    <property type="match status" value="1"/>
</dbReference>
<feature type="binding site" evidence="10">
    <location>
        <position position="110"/>
    </location>
    <ligand>
        <name>L-histidine</name>
        <dbReference type="ChEBI" id="CHEBI:57595"/>
    </ligand>
</feature>
<dbReference type="GO" id="GO:0016757">
    <property type="term" value="F:glycosyltransferase activity"/>
    <property type="evidence" value="ECO:0007669"/>
    <property type="project" value="UniProtKB-KW"/>
</dbReference>
<dbReference type="GO" id="GO:0004821">
    <property type="term" value="F:histidine-tRNA ligase activity"/>
    <property type="evidence" value="ECO:0007669"/>
    <property type="project" value="TreeGrafter"/>
</dbReference>
<evidence type="ECO:0000256" key="4">
    <source>
        <dbReference type="ARBA" id="ARBA00020397"/>
    </source>
</evidence>
<keyword evidence="7 9" id="KW-0368">Histidine biosynthesis</keyword>
<evidence type="ECO:0000313" key="12">
    <source>
        <dbReference type="EMBL" id="HIW93570.1"/>
    </source>
</evidence>
<feature type="domain" description="Class II Histidinyl-tRNA synthetase (HisRS)-like catalytic core" evidence="11">
    <location>
        <begin position="10"/>
        <end position="315"/>
    </location>
</feature>
<accession>A0A9D1UP33</accession>
<comment type="pathway">
    <text evidence="2 9">Amino-acid biosynthesis; L-histidine biosynthesis; L-histidine from 5-phospho-alpha-D-ribose 1-diphosphate: step 1/9.</text>
</comment>
<dbReference type="GO" id="GO:0000105">
    <property type="term" value="P:L-histidine biosynthetic process"/>
    <property type="evidence" value="ECO:0007669"/>
    <property type="project" value="UniProtKB-UniRule"/>
</dbReference>
<dbReference type="InterPro" id="IPR004516">
    <property type="entry name" value="HisRS/HisZ"/>
</dbReference>
<dbReference type="PIRSF" id="PIRSF001549">
    <property type="entry name" value="His-tRNA_synth"/>
    <property type="match status" value="1"/>
</dbReference>
<comment type="subunit">
    <text evidence="9">Heteromultimer composed of HisG and HisZ subunits.</text>
</comment>
<dbReference type="GO" id="GO:0006427">
    <property type="term" value="P:histidyl-tRNA aminoacylation"/>
    <property type="evidence" value="ECO:0007669"/>
    <property type="project" value="TreeGrafter"/>
</dbReference>
<dbReference type="GO" id="GO:0140096">
    <property type="term" value="F:catalytic activity, acting on a protein"/>
    <property type="evidence" value="ECO:0007669"/>
    <property type="project" value="UniProtKB-ARBA"/>
</dbReference>
<comment type="miscellaneous">
    <text evidence="9">This function is generally fulfilled by the C-terminal part of HisG, which is missing in some bacteria such as this one.</text>
</comment>
<evidence type="ECO:0000256" key="9">
    <source>
        <dbReference type="HAMAP-Rule" id="MF_00125"/>
    </source>
</evidence>
<name>A0A9D1UP33_9FIRM</name>
<dbReference type="Proteomes" id="UP000824192">
    <property type="component" value="Unassembled WGS sequence"/>
</dbReference>
<feature type="binding site" evidence="10">
    <location>
        <begin position="269"/>
        <end position="270"/>
    </location>
    <ligand>
        <name>L-histidine</name>
        <dbReference type="ChEBI" id="CHEBI:57595"/>
    </ligand>
</feature>
<comment type="function">
    <text evidence="8 9">Required for the first step of histidine biosynthesis. May allow the feedback regulation of ATP phosphoribosyltransferase activity by histidine.</text>
</comment>
<evidence type="ECO:0000256" key="10">
    <source>
        <dbReference type="PIRSR" id="PIRSR001549-1"/>
    </source>
</evidence>
<keyword evidence="6 9" id="KW-0028">Amino-acid biosynthesis</keyword>
<evidence type="ECO:0000256" key="7">
    <source>
        <dbReference type="ARBA" id="ARBA00023102"/>
    </source>
</evidence>
<dbReference type="CDD" id="cd00773">
    <property type="entry name" value="HisRS-like_core"/>
    <property type="match status" value="1"/>
</dbReference>
<dbReference type="InterPro" id="IPR004517">
    <property type="entry name" value="HisZ"/>
</dbReference>